<protein>
    <submittedName>
        <fullName evidence="2">Signal peptidase II</fullName>
        <ecNumber evidence="2">3.4.23.36</ecNumber>
    </submittedName>
</protein>
<feature type="transmembrane region" description="Helical" evidence="1">
    <location>
        <begin position="135"/>
        <end position="152"/>
    </location>
</feature>
<name>A0ABU0E517_9FIRM</name>
<feature type="transmembrane region" description="Helical" evidence="1">
    <location>
        <begin position="7"/>
        <end position="29"/>
    </location>
</feature>
<dbReference type="InterPro" id="IPR001872">
    <property type="entry name" value="Peptidase_A8"/>
</dbReference>
<dbReference type="EMBL" id="JAUSUR010000005">
    <property type="protein sequence ID" value="MDQ0361992.1"/>
    <property type="molecule type" value="Genomic_DNA"/>
</dbReference>
<evidence type="ECO:0000313" key="3">
    <source>
        <dbReference type="Proteomes" id="UP001230220"/>
    </source>
</evidence>
<keyword evidence="3" id="KW-1185">Reference proteome</keyword>
<keyword evidence="1" id="KW-1133">Transmembrane helix</keyword>
<keyword evidence="1" id="KW-0472">Membrane</keyword>
<dbReference type="GO" id="GO:0004190">
    <property type="term" value="F:aspartic-type endopeptidase activity"/>
    <property type="evidence" value="ECO:0007669"/>
    <property type="project" value="UniProtKB-EC"/>
</dbReference>
<dbReference type="EC" id="3.4.23.36" evidence="2"/>
<keyword evidence="1" id="KW-0812">Transmembrane</keyword>
<dbReference type="RefSeq" id="WP_307409203.1">
    <property type="nucleotide sequence ID" value="NZ_JAUSUR010000005.1"/>
</dbReference>
<sequence length="174" mass="20170">MKDFKPYLVPVTILIIIDQAVKLLIYNMFMDIRFTFGFLKFHPVQNTNLSFAGNFIDILSNMWVMVIINIIVIGLLITGYKFYKYKVNHVSNSVKLIVIFGLAGSICSLIDKLFWGGSLDFIQITGFFTFDFKDCYLTIFEIIFIILGLLYNRHISISEYLNYWTKKNTGKGIL</sequence>
<keyword evidence="2" id="KW-0378">Hydrolase</keyword>
<evidence type="ECO:0000256" key="1">
    <source>
        <dbReference type="SAM" id="Phobius"/>
    </source>
</evidence>
<comment type="caution">
    <text evidence="2">The sequence shown here is derived from an EMBL/GenBank/DDBJ whole genome shotgun (WGS) entry which is preliminary data.</text>
</comment>
<reference evidence="2 3" key="1">
    <citation type="submission" date="2023-07" db="EMBL/GenBank/DDBJ databases">
        <title>Genomic Encyclopedia of Type Strains, Phase IV (KMG-IV): sequencing the most valuable type-strain genomes for metagenomic binning, comparative biology and taxonomic classification.</title>
        <authorList>
            <person name="Goeker M."/>
        </authorList>
    </citation>
    <scope>NUCLEOTIDE SEQUENCE [LARGE SCALE GENOMIC DNA]</scope>
    <source>
        <strain evidence="2 3">DSM 16784</strain>
    </source>
</reference>
<evidence type="ECO:0000313" key="2">
    <source>
        <dbReference type="EMBL" id="MDQ0361992.1"/>
    </source>
</evidence>
<dbReference type="Proteomes" id="UP001230220">
    <property type="component" value="Unassembled WGS sequence"/>
</dbReference>
<feature type="transmembrane region" description="Helical" evidence="1">
    <location>
        <begin position="94"/>
        <end position="115"/>
    </location>
</feature>
<gene>
    <name evidence="2" type="ORF">J2S15_002745</name>
</gene>
<accession>A0ABU0E517</accession>
<dbReference type="Pfam" id="PF01252">
    <property type="entry name" value="Peptidase_A8"/>
    <property type="match status" value="1"/>
</dbReference>
<feature type="transmembrane region" description="Helical" evidence="1">
    <location>
        <begin position="62"/>
        <end position="82"/>
    </location>
</feature>
<organism evidence="2 3">
    <name type="scientific">Breznakia pachnodae</name>
    <dbReference type="NCBI Taxonomy" id="265178"/>
    <lineage>
        <taxon>Bacteria</taxon>
        <taxon>Bacillati</taxon>
        <taxon>Bacillota</taxon>
        <taxon>Erysipelotrichia</taxon>
        <taxon>Erysipelotrichales</taxon>
        <taxon>Erysipelotrichaceae</taxon>
        <taxon>Breznakia</taxon>
    </lineage>
</organism>
<proteinExistence type="predicted"/>